<sequence length="84" mass="9550">MSATPPPQRLFRYSSWKEHPQLCNLRLVNSPCPSLSLSQQAFSSCCVLLLTERLDFSQKQERKAQRKTCACIMTLEVEASNGPY</sequence>
<evidence type="ECO:0000313" key="2">
    <source>
        <dbReference type="Proteomes" id="UP001054945"/>
    </source>
</evidence>
<protein>
    <submittedName>
        <fullName evidence="1">Uncharacterized protein</fullName>
    </submittedName>
</protein>
<proteinExistence type="predicted"/>
<reference evidence="1 2" key="1">
    <citation type="submission" date="2021-06" db="EMBL/GenBank/DDBJ databases">
        <title>Caerostris extrusa draft genome.</title>
        <authorList>
            <person name="Kono N."/>
            <person name="Arakawa K."/>
        </authorList>
    </citation>
    <scope>NUCLEOTIDE SEQUENCE [LARGE SCALE GENOMIC DNA]</scope>
</reference>
<dbReference type="Proteomes" id="UP001054945">
    <property type="component" value="Unassembled WGS sequence"/>
</dbReference>
<dbReference type="EMBL" id="BPLR01011100">
    <property type="protein sequence ID" value="GIY44156.1"/>
    <property type="molecule type" value="Genomic_DNA"/>
</dbReference>
<name>A0AAV4TFJ0_CAEEX</name>
<comment type="caution">
    <text evidence="1">The sequence shown here is derived from an EMBL/GenBank/DDBJ whole genome shotgun (WGS) entry which is preliminary data.</text>
</comment>
<accession>A0AAV4TFJ0</accession>
<keyword evidence="2" id="KW-1185">Reference proteome</keyword>
<dbReference type="AlphaFoldDB" id="A0AAV4TFJ0"/>
<organism evidence="1 2">
    <name type="scientific">Caerostris extrusa</name>
    <name type="common">Bark spider</name>
    <name type="synonym">Caerostris bankana</name>
    <dbReference type="NCBI Taxonomy" id="172846"/>
    <lineage>
        <taxon>Eukaryota</taxon>
        <taxon>Metazoa</taxon>
        <taxon>Ecdysozoa</taxon>
        <taxon>Arthropoda</taxon>
        <taxon>Chelicerata</taxon>
        <taxon>Arachnida</taxon>
        <taxon>Araneae</taxon>
        <taxon>Araneomorphae</taxon>
        <taxon>Entelegynae</taxon>
        <taxon>Araneoidea</taxon>
        <taxon>Araneidae</taxon>
        <taxon>Caerostris</taxon>
    </lineage>
</organism>
<evidence type="ECO:0000313" key="1">
    <source>
        <dbReference type="EMBL" id="GIY44156.1"/>
    </source>
</evidence>
<gene>
    <name evidence="1" type="ORF">CEXT_812151</name>
</gene>